<dbReference type="PANTHER" id="PTHR47186">
    <property type="entry name" value="LEUCINE-RICH REPEAT-CONTAINING PROTEIN 57"/>
    <property type="match status" value="1"/>
</dbReference>
<organism evidence="3">
    <name type="scientific">Chlorella variabilis</name>
    <name type="common">Green alga</name>
    <dbReference type="NCBI Taxonomy" id="554065"/>
    <lineage>
        <taxon>Eukaryota</taxon>
        <taxon>Viridiplantae</taxon>
        <taxon>Chlorophyta</taxon>
        <taxon>core chlorophytes</taxon>
        <taxon>Trebouxiophyceae</taxon>
        <taxon>Chlorellales</taxon>
        <taxon>Chlorellaceae</taxon>
        <taxon>Chlorella clade</taxon>
        <taxon>Chlorella</taxon>
    </lineage>
</organism>
<evidence type="ECO:0000313" key="2">
    <source>
        <dbReference type="EMBL" id="EFN59715.1"/>
    </source>
</evidence>
<reference evidence="2 3" key="1">
    <citation type="journal article" date="2010" name="Plant Cell">
        <title>The Chlorella variabilis NC64A genome reveals adaptation to photosymbiosis, coevolution with viruses, and cryptic sex.</title>
        <authorList>
            <person name="Blanc G."/>
            <person name="Duncan G."/>
            <person name="Agarkova I."/>
            <person name="Borodovsky M."/>
            <person name="Gurnon J."/>
            <person name="Kuo A."/>
            <person name="Lindquist E."/>
            <person name="Lucas S."/>
            <person name="Pangilinan J."/>
            <person name="Polle J."/>
            <person name="Salamov A."/>
            <person name="Terry A."/>
            <person name="Yamada T."/>
            <person name="Dunigan D.D."/>
            <person name="Grigoriev I.V."/>
            <person name="Claverie J.M."/>
            <person name="Van Etten J.L."/>
        </authorList>
    </citation>
    <scope>NUCLEOTIDE SEQUENCE [LARGE SCALE GENOMIC DNA]</scope>
    <source>
        <strain evidence="2 3">NC64A</strain>
    </source>
</reference>
<sequence length="469" mass="51309">MADSGSGKPNLLTSLPEDALRHIVSLALQLERQETGETRSELGLACKRLWKLYSESRFAGGHKMVTHPPDCQAALHGAVATFAPGVTVLHIIGPGDFFCSTLLAPLGPYVQQVALEGSLANPGLLQLLSAWPALRQLRIEEHAPPGGWLQFASSGGLPEPLRGKVVELKTTAQGVAAVLPQLPRLKSLHALQEESLWSWPPVLPLPDACQVLPLLSALEELELVDFPAILRDSAALDSLVAVLASLPSLQRCSFRTVALQAITPSLAQLSGQLTSLEIECGRHLDDEEVEVANAAFATVWRLHALERLRVSLACERTWPISFPAQPCMRALRMLRLHDCDFPRDTLPPHLFNGDVMPALIELDIDCGIDLEYVLDEEGGAVVNLPPRFTSLTALAMLTLERCALRELPPLLQHMQLRQLSLVGNPIESLPEGPWLQRLEVLDLRQTLVRSRPPQLSEACKVNMPEDCDP</sequence>
<dbReference type="AlphaFoldDB" id="E1Z2S5"/>
<dbReference type="PANTHER" id="PTHR47186:SF3">
    <property type="entry name" value="OS09G0267800 PROTEIN"/>
    <property type="match status" value="1"/>
</dbReference>
<dbReference type="Proteomes" id="UP000008141">
    <property type="component" value="Unassembled WGS sequence"/>
</dbReference>
<dbReference type="InterPro" id="IPR001611">
    <property type="entry name" value="Leu-rich_rpt"/>
</dbReference>
<dbReference type="GeneID" id="17358994"/>
<dbReference type="KEGG" id="cvr:CHLNCDRAFT_133280"/>
<protein>
    <recommendedName>
        <fullName evidence="4">F-box domain-containing protein</fullName>
    </recommendedName>
</protein>
<evidence type="ECO:0008006" key="4">
    <source>
        <dbReference type="Google" id="ProtNLM"/>
    </source>
</evidence>
<evidence type="ECO:0000256" key="1">
    <source>
        <dbReference type="ARBA" id="ARBA00004430"/>
    </source>
</evidence>
<gene>
    <name evidence="2" type="ORF">CHLNCDRAFT_133280</name>
</gene>
<dbReference type="InterPro" id="IPR032675">
    <property type="entry name" value="LRR_dom_sf"/>
</dbReference>
<dbReference type="RefSeq" id="XP_005851817.1">
    <property type="nucleotide sequence ID" value="XM_005851755.1"/>
</dbReference>
<dbReference type="InParanoid" id="E1Z2S5"/>
<dbReference type="EMBL" id="GL433835">
    <property type="protein sequence ID" value="EFN59715.1"/>
    <property type="molecule type" value="Genomic_DNA"/>
</dbReference>
<evidence type="ECO:0000313" key="3">
    <source>
        <dbReference type="Proteomes" id="UP000008141"/>
    </source>
</evidence>
<dbReference type="PROSITE" id="PS51450">
    <property type="entry name" value="LRR"/>
    <property type="match status" value="1"/>
</dbReference>
<accession>E1Z2S5</accession>
<proteinExistence type="predicted"/>
<keyword evidence="3" id="KW-1185">Reference proteome</keyword>
<dbReference type="Gene3D" id="3.80.10.10">
    <property type="entry name" value="Ribonuclease Inhibitor"/>
    <property type="match status" value="1"/>
</dbReference>
<dbReference type="SUPFAM" id="SSF52047">
    <property type="entry name" value="RNI-like"/>
    <property type="match status" value="1"/>
</dbReference>
<name>E1Z2S5_CHLVA</name>
<comment type="subcellular location">
    <subcellularLocation>
        <location evidence="1">Cytoplasm</location>
        <location evidence="1">Cytoskeleton</location>
        <location evidence="1">Cilium axoneme</location>
    </subcellularLocation>
</comment>
<dbReference type="GO" id="GO:0005930">
    <property type="term" value="C:axoneme"/>
    <property type="evidence" value="ECO:0007669"/>
    <property type="project" value="UniProtKB-SubCell"/>
</dbReference>